<dbReference type="EMBL" id="BDIP01001030">
    <property type="protein sequence ID" value="GIQ83393.1"/>
    <property type="molecule type" value="Genomic_DNA"/>
</dbReference>
<dbReference type="GO" id="GO:0004386">
    <property type="term" value="F:helicase activity"/>
    <property type="evidence" value="ECO:0007669"/>
    <property type="project" value="UniProtKB-KW"/>
</dbReference>
<keyword evidence="4" id="KW-0347">Helicase</keyword>
<evidence type="ECO:0000313" key="13">
    <source>
        <dbReference type="Proteomes" id="UP000265618"/>
    </source>
</evidence>
<comment type="caution">
    <text evidence="12">The sequence shown here is derived from an EMBL/GenBank/DDBJ whole genome shotgun (WGS) entry which is preliminary data.</text>
</comment>
<keyword evidence="6" id="KW-0156">Chromatin regulator</keyword>
<dbReference type="CDD" id="cd18793">
    <property type="entry name" value="SF2_C_SNF"/>
    <property type="match status" value="1"/>
</dbReference>
<keyword evidence="5" id="KW-0067">ATP-binding</keyword>
<evidence type="ECO:0000256" key="3">
    <source>
        <dbReference type="ARBA" id="ARBA00022801"/>
    </source>
</evidence>
<dbReference type="AlphaFoldDB" id="A0A9K3CW51"/>
<dbReference type="FunFam" id="3.40.50.10810:FF:000005">
    <property type="entry name" value="Photoperiod-independent early flowering 1"/>
    <property type="match status" value="1"/>
</dbReference>
<evidence type="ECO:0000256" key="4">
    <source>
        <dbReference type="ARBA" id="ARBA00022806"/>
    </source>
</evidence>
<feature type="compositionally biased region" description="Basic and acidic residues" evidence="9">
    <location>
        <begin position="114"/>
        <end position="128"/>
    </location>
</feature>
<feature type="compositionally biased region" description="Acidic residues" evidence="9">
    <location>
        <begin position="129"/>
        <end position="143"/>
    </location>
</feature>
<dbReference type="GO" id="GO:0003677">
    <property type="term" value="F:DNA binding"/>
    <property type="evidence" value="ECO:0007669"/>
    <property type="project" value="UniProtKB-KW"/>
</dbReference>
<evidence type="ECO:0000313" key="12">
    <source>
        <dbReference type="EMBL" id="GIQ83393.1"/>
    </source>
</evidence>
<evidence type="ECO:0000259" key="10">
    <source>
        <dbReference type="PROSITE" id="PS51192"/>
    </source>
</evidence>
<dbReference type="Gene3D" id="3.40.50.10810">
    <property type="entry name" value="Tandem AAA-ATPase domain"/>
    <property type="match status" value="1"/>
</dbReference>
<evidence type="ECO:0000256" key="7">
    <source>
        <dbReference type="ARBA" id="ARBA00023125"/>
    </source>
</evidence>
<dbReference type="OrthoDB" id="5857104at2759"/>
<reference evidence="12 13" key="1">
    <citation type="journal article" date="2018" name="PLoS ONE">
        <title>The draft genome of Kipferlia bialata reveals reductive genome evolution in fornicate parasites.</title>
        <authorList>
            <person name="Tanifuji G."/>
            <person name="Takabayashi S."/>
            <person name="Kume K."/>
            <person name="Takagi M."/>
            <person name="Nakayama T."/>
            <person name="Kamikawa R."/>
            <person name="Inagaki Y."/>
            <person name="Hashimoto T."/>
        </authorList>
    </citation>
    <scope>NUCLEOTIDE SEQUENCE [LARGE SCALE GENOMIC DNA]</scope>
    <source>
        <strain evidence="12">NY0173</strain>
    </source>
</reference>
<dbReference type="SMART" id="SM00490">
    <property type="entry name" value="HELICc"/>
    <property type="match status" value="1"/>
</dbReference>
<gene>
    <name evidence="12" type="ORF">KIPB_004707</name>
</gene>
<dbReference type="Gene3D" id="3.40.50.300">
    <property type="entry name" value="P-loop containing nucleotide triphosphate hydrolases"/>
    <property type="match status" value="1"/>
</dbReference>
<dbReference type="PANTHER" id="PTHR10799">
    <property type="entry name" value="SNF2/RAD54 HELICASE FAMILY"/>
    <property type="match status" value="1"/>
</dbReference>
<feature type="region of interest" description="Disordered" evidence="9">
    <location>
        <begin position="1"/>
        <end position="143"/>
    </location>
</feature>
<dbReference type="Proteomes" id="UP000265618">
    <property type="component" value="Unassembled WGS sequence"/>
</dbReference>
<feature type="compositionally biased region" description="Acidic residues" evidence="9">
    <location>
        <begin position="1"/>
        <end position="17"/>
    </location>
</feature>
<feature type="compositionally biased region" description="Acidic residues" evidence="9">
    <location>
        <begin position="97"/>
        <end position="113"/>
    </location>
</feature>
<keyword evidence="3" id="KW-0378">Hydrolase</keyword>
<dbReference type="SUPFAM" id="SSF52540">
    <property type="entry name" value="P-loop containing nucleoside triphosphate hydrolases"/>
    <property type="match status" value="2"/>
</dbReference>
<feature type="domain" description="Helicase ATP-binding" evidence="10">
    <location>
        <begin position="170"/>
        <end position="335"/>
    </location>
</feature>
<evidence type="ECO:0000259" key="11">
    <source>
        <dbReference type="PROSITE" id="PS51194"/>
    </source>
</evidence>
<dbReference type="Pfam" id="PF00176">
    <property type="entry name" value="SNF2-rel_dom"/>
    <property type="match status" value="1"/>
</dbReference>
<dbReference type="PROSITE" id="PS51194">
    <property type="entry name" value="HELICASE_CTER"/>
    <property type="match status" value="1"/>
</dbReference>
<proteinExistence type="predicted"/>
<protein>
    <submittedName>
        <fullName evidence="12">Uncharacterized protein</fullName>
    </submittedName>
</protein>
<evidence type="ECO:0000256" key="6">
    <source>
        <dbReference type="ARBA" id="ARBA00022853"/>
    </source>
</evidence>
<accession>A0A9K3CW51</accession>
<dbReference type="GO" id="GO:0006325">
    <property type="term" value="P:chromatin organization"/>
    <property type="evidence" value="ECO:0007669"/>
    <property type="project" value="UniProtKB-KW"/>
</dbReference>
<keyword evidence="8" id="KW-0539">Nucleus</keyword>
<keyword evidence="7" id="KW-0238">DNA-binding</keyword>
<dbReference type="SMART" id="SM00487">
    <property type="entry name" value="DEXDc"/>
    <property type="match status" value="1"/>
</dbReference>
<dbReference type="Pfam" id="PF00271">
    <property type="entry name" value="Helicase_C"/>
    <property type="match status" value="1"/>
</dbReference>
<dbReference type="InterPro" id="IPR027417">
    <property type="entry name" value="P-loop_NTPase"/>
</dbReference>
<name>A0A9K3CW51_9EUKA</name>
<comment type="subcellular location">
    <subcellularLocation>
        <location evidence="1">Nucleus</location>
    </subcellularLocation>
</comment>
<feature type="domain" description="Helicase C-terminal" evidence="11">
    <location>
        <begin position="468"/>
        <end position="587"/>
    </location>
</feature>
<keyword evidence="13" id="KW-1185">Reference proteome</keyword>
<keyword evidence="2" id="KW-0547">Nucleotide-binding</keyword>
<dbReference type="GO" id="GO:0005524">
    <property type="term" value="F:ATP binding"/>
    <property type="evidence" value="ECO:0007669"/>
    <property type="project" value="UniProtKB-KW"/>
</dbReference>
<dbReference type="GO" id="GO:0005634">
    <property type="term" value="C:nucleus"/>
    <property type="evidence" value="ECO:0007669"/>
    <property type="project" value="UniProtKB-SubCell"/>
</dbReference>
<evidence type="ECO:0000256" key="8">
    <source>
        <dbReference type="ARBA" id="ARBA00023242"/>
    </source>
</evidence>
<evidence type="ECO:0000256" key="2">
    <source>
        <dbReference type="ARBA" id="ARBA00022741"/>
    </source>
</evidence>
<feature type="compositionally biased region" description="Low complexity" evidence="9">
    <location>
        <begin position="68"/>
        <end position="87"/>
    </location>
</feature>
<evidence type="ECO:0000256" key="9">
    <source>
        <dbReference type="SAM" id="MobiDB-lite"/>
    </source>
</evidence>
<dbReference type="InterPro" id="IPR049730">
    <property type="entry name" value="SNF2/RAD54-like_C"/>
</dbReference>
<sequence length="587" mass="66363">MSSDDGYEGDVEMEPEAYGDSHPVSPAVHTGGTPAIVLPERTGGAQAGMHITPQLRKLLDRTRDLAIPSFPASATPSPTPTKGAGSPVEPHRQTQESEYEEEEEESSEYEEAEEVKATRQERVERERESSEEEEGPAAFEDEEYDFSTQPRYLVSGTLRRYQLEGLQWLAGLYTRNINGILADEMGLGKTVQSISLLAWVKERYNVDGPHIVIVPKSTIPNWRSEFKRWCPFLDTHVLLGDKEERAEIIADVVKTRRFDVILTSYEIARIELSALRKIKWDVQIIDEGHKLKNDQAKISQVLRTMTCAHRFLLTGTPLQNDLHELWALLNYILPGAFPNAEEFTSIARVEDPKEAEAALAKLHRTLRPFILRREKKDVEALPPKRELVVMCGLSKVQQDLYKAILAKDLGQLAPGTMKGSAVSKTRLLNTLMQLRKVCNHPYLFPGVEAGPPYVEGEHLVDNCGKLLTLDCLLPRLYSQGSRVLIFSQMTRVLSLLEDYCRYRQYGYVRLDGSTSFEDRAHRIKKFNAKDSKVFIFLLSTRAGGLGINLATADTVVLYDSDWNPQQDLQAMDRAHRIGQKKPVNVYR</sequence>
<dbReference type="PROSITE" id="PS51192">
    <property type="entry name" value="HELICASE_ATP_BIND_1"/>
    <property type="match status" value="1"/>
</dbReference>
<evidence type="ECO:0000256" key="1">
    <source>
        <dbReference type="ARBA" id="ARBA00004123"/>
    </source>
</evidence>
<dbReference type="GO" id="GO:0016787">
    <property type="term" value="F:hydrolase activity"/>
    <property type="evidence" value="ECO:0007669"/>
    <property type="project" value="UniProtKB-KW"/>
</dbReference>
<organism evidence="12 13">
    <name type="scientific">Kipferlia bialata</name>
    <dbReference type="NCBI Taxonomy" id="797122"/>
    <lineage>
        <taxon>Eukaryota</taxon>
        <taxon>Metamonada</taxon>
        <taxon>Carpediemonas-like organisms</taxon>
        <taxon>Kipferlia</taxon>
    </lineage>
</organism>
<dbReference type="InterPro" id="IPR014001">
    <property type="entry name" value="Helicase_ATP-bd"/>
</dbReference>
<dbReference type="InterPro" id="IPR000330">
    <property type="entry name" value="SNF2_N"/>
</dbReference>
<dbReference type="InterPro" id="IPR001650">
    <property type="entry name" value="Helicase_C-like"/>
</dbReference>
<dbReference type="InterPro" id="IPR038718">
    <property type="entry name" value="SNF2-like_sf"/>
</dbReference>
<evidence type="ECO:0000256" key="5">
    <source>
        <dbReference type="ARBA" id="ARBA00022840"/>
    </source>
</evidence>